<feature type="transmembrane region" description="Helical" evidence="6">
    <location>
        <begin position="76"/>
        <end position="99"/>
    </location>
</feature>
<dbReference type="InterPro" id="IPR050475">
    <property type="entry name" value="Prenyltransferase_related"/>
</dbReference>
<reference evidence="7" key="1">
    <citation type="journal article" date="2014" name="Int. J. Syst. Evol. Microbiol.">
        <title>Complete genome sequence of Corynebacterium casei LMG S-19264T (=DSM 44701T), isolated from a smear-ripened cheese.</title>
        <authorList>
            <consortium name="US DOE Joint Genome Institute (JGI-PGF)"/>
            <person name="Walter F."/>
            <person name="Albersmeier A."/>
            <person name="Kalinowski J."/>
            <person name="Ruckert C."/>
        </authorList>
    </citation>
    <scope>NUCLEOTIDE SEQUENCE</scope>
    <source>
        <strain evidence="7">CGMCC 4.7430</strain>
    </source>
</reference>
<dbReference type="InterPro" id="IPR044878">
    <property type="entry name" value="UbiA_sf"/>
</dbReference>
<comment type="subcellular location">
    <subcellularLocation>
        <location evidence="1">Membrane</location>
        <topology evidence="1">Multi-pass membrane protein</topology>
    </subcellularLocation>
</comment>
<dbReference type="PANTHER" id="PTHR42723:SF1">
    <property type="entry name" value="CHLOROPHYLL SYNTHASE, CHLOROPLASTIC"/>
    <property type="match status" value="1"/>
</dbReference>
<evidence type="ECO:0000256" key="2">
    <source>
        <dbReference type="ARBA" id="ARBA00022692"/>
    </source>
</evidence>
<dbReference type="InterPro" id="IPR000537">
    <property type="entry name" value="UbiA_prenyltransferase"/>
</dbReference>
<feature type="region of interest" description="Disordered" evidence="5">
    <location>
        <begin position="202"/>
        <end position="231"/>
    </location>
</feature>
<evidence type="ECO:0000256" key="4">
    <source>
        <dbReference type="ARBA" id="ARBA00023136"/>
    </source>
</evidence>
<gene>
    <name evidence="7" type="ORF">GCM10012278_65090</name>
</gene>
<sequence length="317" mass="31545">MRGQVRALLELVRAPAAVSVPGDTLAGAAGARRPAVYGLALASTLLYWAGMALNDWSDREVDAVERPERPIPSQRVTPGAALGVAVGLTAGGLAAAALAGGRRSLTLAGLLAGCVWSYDLLLKGTAAAPAAMAACRTLDVLLGAGERTRRAAPMALAIGAHTYGISVLGRAEVKGAGRGTADAALIATATAATLTAFACLPSHRPARDPADRPGGTTRPGPRQAGATGGSGGTAEAVGTVLAGVLLVGYAGAAARTQAGLRADPSPERVREAVRTAILALIPLQAAVIARQGRLTQATALLAALPAGRALSARMATS</sequence>
<name>A0A918E7S3_9ACTN</name>
<keyword evidence="3 6" id="KW-1133">Transmembrane helix</keyword>
<evidence type="ECO:0000313" key="8">
    <source>
        <dbReference type="Proteomes" id="UP000660745"/>
    </source>
</evidence>
<evidence type="ECO:0000256" key="3">
    <source>
        <dbReference type="ARBA" id="ARBA00022989"/>
    </source>
</evidence>
<evidence type="ECO:0000313" key="7">
    <source>
        <dbReference type="EMBL" id="GGP13415.1"/>
    </source>
</evidence>
<dbReference type="NCBIfam" id="NF045897">
    <property type="entry name" value="SCO3242_trans"/>
    <property type="match status" value="1"/>
</dbReference>
<dbReference type="Gene3D" id="1.10.357.140">
    <property type="entry name" value="UbiA prenyltransferase"/>
    <property type="match status" value="1"/>
</dbReference>
<comment type="caution">
    <text evidence="7">The sequence shown here is derived from an EMBL/GenBank/DDBJ whole genome shotgun (WGS) entry which is preliminary data.</text>
</comment>
<evidence type="ECO:0000256" key="1">
    <source>
        <dbReference type="ARBA" id="ARBA00004141"/>
    </source>
</evidence>
<dbReference type="RefSeq" id="WP_189142579.1">
    <property type="nucleotide sequence ID" value="NZ_BMNK01000014.1"/>
</dbReference>
<evidence type="ECO:0008006" key="9">
    <source>
        <dbReference type="Google" id="ProtNLM"/>
    </source>
</evidence>
<protein>
    <recommendedName>
        <fullName evidence="9">4-hydroxybenzoate polyprenyltransferase</fullName>
    </recommendedName>
</protein>
<dbReference type="Proteomes" id="UP000660745">
    <property type="component" value="Unassembled WGS sequence"/>
</dbReference>
<proteinExistence type="predicted"/>
<dbReference type="GO" id="GO:0016020">
    <property type="term" value="C:membrane"/>
    <property type="evidence" value="ECO:0007669"/>
    <property type="project" value="UniProtKB-SubCell"/>
</dbReference>
<dbReference type="AlphaFoldDB" id="A0A918E7S3"/>
<keyword evidence="2 6" id="KW-0812">Transmembrane</keyword>
<accession>A0A918E7S3</accession>
<dbReference type="EMBL" id="BMNK01000014">
    <property type="protein sequence ID" value="GGP13415.1"/>
    <property type="molecule type" value="Genomic_DNA"/>
</dbReference>
<keyword evidence="4 6" id="KW-0472">Membrane</keyword>
<dbReference type="PANTHER" id="PTHR42723">
    <property type="entry name" value="CHLOROPHYLL SYNTHASE"/>
    <property type="match status" value="1"/>
</dbReference>
<keyword evidence="8" id="KW-1185">Reference proteome</keyword>
<evidence type="ECO:0000256" key="6">
    <source>
        <dbReference type="SAM" id="Phobius"/>
    </source>
</evidence>
<evidence type="ECO:0000256" key="5">
    <source>
        <dbReference type="SAM" id="MobiDB-lite"/>
    </source>
</evidence>
<reference evidence="7" key="2">
    <citation type="submission" date="2020-09" db="EMBL/GenBank/DDBJ databases">
        <authorList>
            <person name="Sun Q."/>
            <person name="Zhou Y."/>
        </authorList>
    </citation>
    <scope>NUCLEOTIDE SEQUENCE</scope>
    <source>
        <strain evidence="7">CGMCC 4.7430</strain>
    </source>
</reference>
<dbReference type="Pfam" id="PF01040">
    <property type="entry name" value="UbiA"/>
    <property type="match status" value="1"/>
</dbReference>
<dbReference type="GO" id="GO:0016765">
    <property type="term" value="F:transferase activity, transferring alkyl or aryl (other than methyl) groups"/>
    <property type="evidence" value="ECO:0007669"/>
    <property type="project" value="InterPro"/>
</dbReference>
<organism evidence="7 8">
    <name type="scientific">Nonomuraea glycinis</name>
    <dbReference type="NCBI Taxonomy" id="2047744"/>
    <lineage>
        <taxon>Bacteria</taxon>
        <taxon>Bacillati</taxon>
        <taxon>Actinomycetota</taxon>
        <taxon>Actinomycetes</taxon>
        <taxon>Streptosporangiales</taxon>
        <taxon>Streptosporangiaceae</taxon>
        <taxon>Nonomuraea</taxon>
    </lineage>
</organism>